<dbReference type="SUPFAM" id="SSF51971">
    <property type="entry name" value="Nucleotide-binding domain"/>
    <property type="match status" value="1"/>
</dbReference>
<dbReference type="Gene3D" id="3.50.50.60">
    <property type="entry name" value="FAD/NAD(P)-binding domain"/>
    <property type="match status" value="1"/>
</dbReference>
<keyword evidence="1" id="KW-0560">Oxidoreductase</keyword>
<dbReference type="GO" id="GO:0016491">
    <property type="term" value="F:oxidoreductase activity"/>
    <property type="evidence" value="ECO:0007669"/>
    <property type="project" value="UniProtKB-KW"/>
</dbReference>
<feature type="domain" description="FAD dependent oxidoreductase" evidence="2">
    <location>
        <begin position="6"/>
        <end position="332"/>
    </location>
</feature>
<organism evidence="3 4">
    <name type="scientific">Hymenobacter chitinivorans DSM 11115</name>
    <dbReference type="NCBI Taxonomy" id="1121954"/>
    <lineage>
        <taxon>Bacteria</taxon>
        <taxon>Pseudomonadati</taxon>
        <taxon>Bacteroidota</taxon>
        <taxon>Cytophagia</taxon>
        <taxon>Cytophagales</taxon>
        <taxon>Hymenobacteraceae</taxon>
        <taxon>Hymenobacter</taxon>
    </lineage>
</organism>
<dbReference type="InterPro" id="IPR006076">
    <property type="entry name" value="FAD-dep_OxRdtase"/>
</dbReference>
<dbReference type="AlphaFoldDB" id="A0A2M9AQ46"/>
<evidence type="ECO:0000256" key="1">
    <source>
        <dbReference type="ARBA" id="ARBA00023002"/>
    </source>
</evidence>
<dbReference type="PANTHER" id="PTHR13847">
    <property type="entry name" value="SARCOSINE DEHYDROGENASE-RELATED"/>
    <property type="match status" value="1"/>
</dbReference>
<dbReference type="EMBL" id="PGFA01000006">
    <property type="protein sequence ID" value="PJJ47825.1"/>
    <property type="molecule type" value="Genomic_DNA"/>
</dbReference>
<dbReference type="Gene3D" id="3.30.9.10">
    <property type="entry name" value="D-Amino Acid Oxidase, subunit A, domain 2"/>
    <property type="match status" value="1"/>
</dbReference>
<dbReference type="RefSeq" id="WP_100339182.1">
    <property type="nucleotide sequence ID" value="NZ_PGFA01000006.1"/>
</dbReference>
<dbReference type="Proteomes" id="UP000228535">
    <property type="component" value="Unassembled WGS sequence"/>
</dbReference>
<reference evidence="3 4" key="1">
    <citation type="submission" date="2017-11" db="EMBL/GenBank/DDBJ databases">
        <title>Genomic Encyclopedia of Archaeal and Bacterial Type Strains, Phase II (KMG-II): From Individual Species to Whole Genera.</title>
        <authorList>
            <person name="Goeker M."/>
        </authorList>
    </citation>
    <scope>NUCLEOTIDE SEQUENCE [LARGE SCALE GENOMIC DNA]</scope>
    <source>
        <strain evidence="3 4">DSM 11115</strain>
    </source>
</reference>
<gene>
    <name evidence="3" type="ORF">CLV45_4963</name>
</gene>
<keyword evidence="4" id="KW-1185">Reference proteome</keyword>
<proteinExistence type="predicted"/>
<dbReference type="SUPFAM" id="SSF54373">
    <property type="entry name" value="FAD-linked reductases, C-terminal domain"/>
    <property type="match status" value="1"/>
</dbReference>
<dbReference type="InterPro" id="IPR036188">
    <property type="entry name" value="FAD/NAD-bd_sf"/>
</dbReference>
<dbReference type="GO" id="GO:0005737">
    <property type="term" value="C:cytoplasm"/>
    <property type="evidence" value="ECO:0007669"/>
    <property type="project" value="TreeGrafter"/>
</dbReference>
<dbReference type="OrthoDB" id="214253at2"/>
<evidence type="ECO:0000313" key="3">
    <source>
        <dbReference type="EMBL" id="PJJ47825.1"/>
    </source>
</evidence>
<accession>A0A2M9AQ46</accession>
<evidence type="ECO:0000259" key="2">
    <source>
        <dbReference type="Pfam" id="PF01266"/>
    </source>
</evidence>
<dbReference type="PANTHER" id="PTHR13847:SF289">
    <property type="entry name" value="GLYCINE OXIDASE"/>
    <property type="match status" value="1"/>
</dbReference>
<evidence type="ECO:0000313" key="4">
    <source>
        <dbReference type="Proteomes" id="UP000228535"/>
    </source>
</evidence>
<dbReference type="Pfam" id="PF01266">
    <property type="entry name" value="DAO"/>
    <property type="match status" value="1"/>
</dbReference>
<name>A0A2M9AQ46_9BACT</name>
<comment type="caution">
    <text evidence="3">The sequence shown here is derived from an EMBL/GenBank/DDBJ whole genome shotgun (WGS) entry which is preliminary data.</text>
</comment>
<sequence length="364" mass="39870">MTSVEYLIIGHGIAGATLSYELRRRGHPVLVLDTYQPDSASNVAAGLMNPVAGQRFALTWRADELLTAAAAFYRALERQFGQQFFFEVPILKLLASVAEQNTILARSADNPWQDFVADINLSPAPQAGLRQEFGGITIRRGGYVALRELLAALATEGLQNGWLRRETFDPHRLVVHDSGVVYGESVQAQHIIFCEGSAATQNPYFNWLPLRPNQGEVLDVECPGLSEAQVLNRGAYVVPLGQQRFRVGATYRRPPFAETITAEARQELSHKLGAMTDQPFSVTGQRMGLRPTVPDRKPLVGTHPARPVVSICNGFGSKGVMIAPRLAAHFADVLEGTAELWPEVNIERYSALYLASLSEAGFSS</sequence>
<protein>
    <submittedName>
        <fullName evidence="3">Glycine/D-amino acid oxidase-like deaminating enzyme</fullName>
    </submittedName>
</protein>